<accession>A0A7V7TUY4</accession>
<dbReference type="Proteomes" id="UP000432089">
    <property type="component" value="Unassembled WGS sequence"/>
</dbReference>
<reference evidence="1 2" key="1">
    <citation type="submission" date="2019-09" db="EMBL/GenBank/DDBJ databases">
        <title>YIM 132180 draft genome.</title>
        <authorList>
            <person name="Zhang K."/>
        </authorList>
    </citation>
    <scope>NUCLEOTIDE SEQUENCE [LARGE SCALE GENOMIC DNA]</scope>
    <source>
        <strain evidence="1 2">YIM 132180</strain>
    </source>
</reference>
<dbReference type="AlphaFoldDB" id="A0A7V7TUY4"/>
<evidence type="ECO:0000313" key="1">
    <source>
        <dbReference type="EMBL" id="KAB0676871.1"/>
    </source>
</evidence>
<sequence>MSVSGTNSNPLARAFNTVQEKVGSLVSRSNAAAVQTTKLNGHTLGLQGTAQQPARSTGLGDRIASFLTKLSAGASARFEGAINWMKDRLARSETAQAPATPAPKTAAETEIAELKDTTTWKLFQDKIDPKRLNDNQRGDCAYAYAKREGDKAERDPAAKNNFLRSDNNASKISARIAMGSPQFAASVASIANRLTGQVFASSAAAYGADGQEPTHAGVREMKDMVGSTGVDYRTAIALQSVQNLDDTLCELFGTPGDDASIHRAAERVPQELCNQLAILHRAIEDSRAVPGDVPMLKMQCSRDALALRTLNPAIMNASSASEDKAQAENLKQISKSIQNIVNGLGIGMAGKDTAPEMVQAGAGMKARWDPTFAAFADAVVRRADPLMVNGAASEGGKLEAENARILARIGELQGGNAAGV</sequence>
<organism evidence="1 2">
    <name type="scientific">Plantimonas leprariae</name>
    <dbReference type="NCBI Taxonomy" id="2615207"/>
    <lineage>
        <taxon>Bacteria</taxon>
        <taxon>Pseudomonadati</taxon>
        <taxon>Pseudomonadota</taxon>
        <taxon>Alphaproteobacteria</taxon>
        <taxon>Hyphomicrobiales</taxon>
        <taxon>Aurantimonadaceae</taxon>
        <taxon>Plantimonas</taxon>
    </lineage>
</organism>
<dbReference type="EMBL" id="VZDO01000020">
    <property type="protein sequence ID" value="KAB0676871.1"/>
    <property type="molecule type" value="Genomic_DNA"/>
</dbReference>
<evidence type="ECO:0000313" key="2">
    <source>
        <dbReference type="Proteomes" id="UP000432089"/>
    </source>
</evidence>
<proteinExistence type="predicted"/>
<dbReference type="Gene3D" id="1.10.506.10">
    <property type="entry name" value="GTPase Activation - p120gap, domain 1"/>
    <property type="match status" value="1"/>
</dbReference>
<gene>
    <name evidence="1" type="ORF">F6X38_20080</name>
</gene>
<dbReference type="SUPFAM" id="SSF48350">
    <property type="entry name" value="GTPase activation domain, GAP"/>
    <property type="match status" value="1"/>
</dbReference>
<comment type="caution">
    <text evidence="1">The sequence shown here is derived from an EMBL/GenBank/DDBJ whole genome shotgun (WGS) entry which is preliminary data.</text>
</comment>
<dbReference type="RefSeq" id="WP_150972901.1">
    <property type="nucleotide sequence ID" value="NZ_VZDO01000020.1"/>
</dbReference>
<protein>
    <submittedName>
        <fullName evidence="1">Uncharacterized protein</fullName>
    </submittedName>
</protein>
<name>A0A7V7TUY4_9HYPH</name>
<dbReference type="InterPro" id="IPR008936">
    <property type="entry name" value="Rho_GTPase_activation_prot"/>
</dbReference>
<keyword evidence="2" id="KW-1185">Reference proteome</keyword>